<dbReference type="GeneID" id="2871244"/>
<feature type="compositionally biased region" description="Low complexity" evidence="1">
    <location>
        <begin position="246"/>
        <end position="274"/>
    </location>
</feature>
<dbReference type="InParanoid" id="Q5AZD0"/>
<protein>
    <submittedName>
        <fullName evidence="3">Uncharacterized protein</fullName>
    </submittedName>
</protein>
<dbReference type="HOGENOM" id="CLU_930743_0_0_1"/>
<name>Q5AZD0_EMENI</name>
<organism evidence="3 4">
    <name type="scientific">Emericella nidulans (strain FGSC A4 / ATCC 38163 / CBS 112.46 / NRRL 194 / M139)</name>
    <name type="common">Aspergillus nidulans</name>
    <dbReference type="NCBI Taxonomy" id="227321"/>
    <lineage>
        <taxon>Eukaryota</taxon>
        <taxon>Fungi</taxon>
        <taxon>Dikarya</taxon>
        <taxon>Ascomycota</taxon>
        <taxon>Pezizomycotina</taxon>
        <taxon>Eurotiomycetes</taxon>
        <taxon>Eurotiomycetidae</taxon>
        <taxon>Eurotiales</taxon>
        <taxon>Aspergillaceae</taxon>
        <taxon>Aspergillus</taxon>
        <taxon>Aspergillus subgen. Nidulantes</taxon>
    </lineage>
</organism>
<evidence type="ECO:0000313" key="3">
    <source>
        <dbReference type="EMBL" id="CBF69646.1"/>
    </source>
</evidence>
<evidence type="ECO:0000313" key="4">
    <source>
        <dbReference type="Proteomes" id="UP000000560"/>
    </source>
</evidence>
<sequence>MNENTIIAIIIIAVLGSIAGGTFYIYYLHANVKKELTIARIESQREREQQLKAVAATMEQARRASQARSCAQARTQSRPPSRGRSRPRSRPREASLGRTQDQATGKKGKKWKKTQDHEQHQKQEEARSRRSSRKPNPSRAGSLRTTQGEWGASGAMPTSGGQFGQSENQQGQDPWPASADSRGDGQWGDQTQNDTWGQAGNKTQGAPGNGQDGNTVLNGDTWGDSNNNEQGSGGGRWSPHRNQNKNNGSRDNWNSGSNNNNNNNDDSSGGQQQNVRKWKSHDDTANVQDSAQKDDEIHW</sequence>
<evidence type="ECO:0000256" key="1">
    <source>
        <dbReference type="SAM" id="MobiDB-lite"/>
    </source>
</evidence>
<feature type="compositionally biased region" description="Low complexity" evidence="1">
    <location>
        <begin position="63"/>
        <end position="80"/>
    </location>
</feature>
<keyword evidence="2" id="KW-1133">Transmembrane helix</keyword>
<dbReference type="RefSeq" id="XP_663954.1">
    <property type="nucleotide sequence ID" value="XM_658862.1"/>
</dbReference>
<dbReference type="VEuPathDB" id="FungiDB:AN6350"/>
<accession>C8V0Y9</accession>
<keyword evidence="4" id="KW-1185">Reference proteome</keyword>
<reference evidence="4" key="2">
    <citation type="journal article" date="2009" name="Fungal Genet. Biol.">
        <title>The 2008 update of the Aspergillus nidulans genome annotation: a community effort.</title>
        <authorList>
            <person name="Wortman J.R."/>
            <person name="Gilsenan J.M."/>
            <person name="Joardar V."/>
            <person name="Deegan J."/>
            <person name="Clutterbuck J."/>
            <person name="Andersen M.R."/>
            <person name="Archer D."/>
            <person name="Bencina M."/>
            <person name="Braus G."/>
            <person name="Coutinho P."/>
            <person name="von Dohren H."/>
            <person name="Doonan J."/>
            <person name="Driessen A.J."/>
            <person name="Durek P."/>
            <person name="Espeso E."/>
            <person name="Fekete E."/>
            <person name="Flipphi M."/>
            <person name="Estrada C.G."/>
            <person name="Geysens S."/>
            <person name="Goldman G."/>
            <person name="de Groot P.W."/>
            <person name="Hansen K."/>
            <person name="Harris S.D."/>
            <person name="Heinekamp T."/>
            <person name="Helmstaedt K."/>
            <person name="Henrissat B."/>
            <person name="Hofmann G."/>
            <person name="Homan T."/>
            <person name="Horio T."/>
            <person name="Horiuchi H."/>
            <person name="James S."/>
            <person name="Jones M."/>
            <person name="Karaffa L."/>
            <person name="Karanyi Z."/>
            <person name="Kato M."/>
            <person name="Keller N."/>
            <person name="Kelly D.E."/>
            <person name="Kiel J.A."/>
            <person name="Kim J.M."/>
            <person name="van der Klei I.J."/>
            <person name="Klis F.M."/>
            <person name="Kovalchuk A."/>
            <person name="Krasevec N."/>
            <person name="Kubicek C.P."/>
            <person name="Liu B."/>
            <person name="Maccabe A."/>
            <person name="Meyer V."/>
            <person name="Mirabito P."/>
            <person name="Miskei M."/>
            <person name="Mos M."/>
            <person name="Mullins J."/>
            <person name="Nelson D.R."/>
            <person name="Nielsen J."/>
            <person name="Oakley B.R."/>
            <person name="Osmani S.A."/>
            <person name="Pakula T."/>
            <person name="Paszewski A."/>
            <person name="Paulsen I."/>
            <person name="Pilsyk S."/>
            <person name="Pocsi I."/>
            <person name="Punt P.J."/>
            <person name="Ram A.F."/>
            <person name="Ren Q."/>
            <person name="Robellet X."/>
            <person name="Robson G."/>
            <person name="Seiboth B."/>
            <person name="van Solingen P."/>
            <person name="Specht T."/>
            <person name="Sun J."/>
            <person name="Taheri-Talesh N."/>
            <person name="Takeshita N."/>
            <person name="Ussery D."/>
            <person name="vanKuyk P.A."/>
            <person name="Visser H."/>
            <person name="van de Vondervoort P.J."/>
            <person name="de Vries R.P."/>
            <person name="Walton J."/>
            <person name="Xiang X."/>
            <person name="Xiong Y."/>
            <person name="Zeng A.P."/>
            <person name="Brandt B.W."/>
            <person name="Cornell M.J."/>
            <person name="van den Hondel C.A."/>
            <person name="Visser J."/>
            <person name="Oliver S.G."/>
            <person name="Turner G."/>
        </authorList>
    </citation>
    <scope>GENOME REANNOTATION</scope>
    <source>
        <strain evidence="4">FGSC A4 / ATCC 38163 / CBS 112.46 / NRRL 194 / M139</strain>
    </source>
</reference>
<keyword evidence="2" id="KW-0472">Membrane</keyword>
<accession>Q5AZD0</accession>
<feature type="compositionally biased region" description="Polar residues" evidence="1">
    <location>
        <begin position="188"/>
        <end position="230"/>
    </location>
</feature>
<evidence type="ECO:0000256" key="2">
    <source>
        <dbReference type="SAM" id="Phobius"/>
    </source>
</evidence>
<dbReference type="Proteomes" id="UP000000560">
    <property type="component" value="Chromosome I"/>
</dbReference>
<dbReference type="KEGG" id="ani:ANIA_06350"/>
<dbReference type="STRING" id="227321.Q5AZD0"/>
<keyword evidence="2" id="KW-0812">Transmembrane</keyword>
<dbReference type="AlphaFoldDB" id="Q5AZD0"/>
<reference evidence="4" key="1">
    <citation type="journal article" date="2005" name="Nature">
        <title>Sequencing of Aspergillus nidulans and comparative analysis with A. fumigatus and A. oryzae.</title>
        <authorList>
            <person name="Galagan J.E."/>
            <person name="Calvo S.E."/>
            <person name="Cuomo C."/>
            <person name="Ma L.J."/>
            <person name="Wortman J.R."/>
            <person name="Batzoglou S."/>
            <person name="Lee S.I."/>
            <person name="Basturkmen M."/>
            <person name="Spevak C.C."/>
            <person name="Clutterbuck J."/>
            <person name="Kapitonov V."/>
            <person name="Jurka J."/>
            <person name="Scazzocchio C."/>
            <person name="Farman M."/>
            <person name="Butler J."/>
            <person name="Purcell S."/>
            <person name="Harris S."/>
            <person name="Braus G.H."/>
            <person name="Draht O."/>
            <person name="Busch S."/>
            <person name="D'Enfert C."/>
            <person name="Bouchier C."/>
            <person name="Goldman G.H."/>
            <person name="Bell-Pedersen D."/>
            <person name="Griffiths-Jones S."/>
            <person name="Doonan J.H."/>
            <person name="Yu J."/>
            <person name="Vienken K."/>
            <person name="Pain A."/>
            <person name="Freitag M."/>
            <person name="Selker E.U."/>
            <person name="Archer D.B."/>
            <person name="Penalva M.A."/>
            <person name="Oakley B.R."/>
            <person name="Momany M."/>
            <person name="Tanaka T."/>
            <person name="Kumagai T."/>
            <person name="Asai K."/>
            <person name="Machida M."/>
            <person name="Nierman W.C."/>
            <person name="Denning D.W."/>
            <person name="Caddick M."/>
            <person name="Hynes M."/>
            <person name="Paoletti M."/>
            <person name="Fischer R."/>
            <person name="Miller B."/>
            <person name="Dyer P."/>
            <person name="Sachs M.S."/>
            <person name="Osmani S.A."/>
            <person name="Birren B.W."/>
        </authorList>
    </citation>
    <scope>NUCLEOTIDE SEQUENCE [LARGE SCALE GENOMIC DNA]</scope>
    <source>
        <strain evidence="4">FGSC A4 / ATCC 38163 / CBS 112.46 / NRRL 194 / M139</strain>
    </source>
</reference>
<feature type="transmembrane region" description="Helical" evidence="2">
    <location>
        <begin position="6"/>
        <end position="27"/>
    </location>
</feature>
<feature type="region of interest" description="Disordered" evidence="1">
    <location>
        <begin position="61"/>
        <end position="299"/>
    </location>
</feature>
<dbReference type="OMA" id="LYSIRWR"/>
<dbReference type="EMBL" id="BN001301">
    <property type="protein sequence ID" value="CBF69646.1"/>
    <property type="molecule type" value="Genomic_DNA"/>
</dbReference>
<feature type="compositionally biased region" description="Basic and acidic residues" evidence="1">
    <location>
        <begin position="113"/>
        <end position="128"/>
    </location>
</feature>
<proteinExistence type="predicted"/>
<gene>
    <name evidence="3" type="ORF">ANIA_06350</name>
</gene>